<name>A0A7T8QW80_CALRO</name>
<dbReference type="EMBL" id="CP045891">
    <property type="protein sequence ID" value="QQP57364.1"/>
    <property type="molecule type" value="Genomic_DNA"/>
</dbReference>
<keyword evidence="2" id="KW-1185">Reference proteome</keyword>
<protein>
    <submittedName>
        <fullName evidence="1">Uncharacterized protein</fullName>
    </submittedName>
</protein>
<dbReference type="AlphaFoldDB" id="A0A7T8QW80"/>
<gene>
    <name evidence="1" type="ORF">FKW44_002322</name>
</gene>
<dbReference type="OrthoDB" id="10063284at2759"/>
<evidence type="ECO:0000313" key="1">
    <source>
        <dbReference type="EMBL" id="QQP57364.1"/>
    </source>
</evidence>
<organism evidence="1 2">
    <name type="scientific">Caligus rogercresseyi</name>
    <name type="common">Sea louse</name>
    <dbReference type="NCBI Taxonomy" id="217165"/>
    <lineage>
        <taxon>Eukaryota</taxon>
        <taxon>Metazoa</taxon>
        <taxon>Ecdysozoa</taxon>
        <taxon>Arthropoda</taxon>
        <taxon>Crustacea</taxon>
        <taxon>Multicrustacea</taxon>
        <taxon>Hexanauplia</taxon>
        <taxon>Copepoda</taxon>
        <taxon>Siphonostomatoida</taxon>
        <taxon>Caligidae</taxon>
        <taxon>Caligus</taxon>
    </lineage>
</organism>
<accession>A0A7T8QW80</accession>
<proteinExistence type="predicted"/>
<reference evidence="2" key="1">
    <citation type="submission" date="2021-01" db="EMBL/GenBank/DDBJ databases">
        <title>Caligus Genome Assembly.</title>
        <authorList>
            <person name="Gallardo-Escarate C."/>
        </authorList>
    </citation>
    <scope>NUCLEOTIDE SEQUENCE [LARGE SCALE GENOMIC DNA]</scope>
</reference>
<evidence type="ECO:0000313" key="2">
    <source>
        <dbReference type="Proteomes" id="UP000595437"/>
    </source>
</evidence>
<dbReference type="Proteomes" id="UP000595437">
    <property type="component" value="Chromosome 2"/>
</dbReference>
<sequence>MKGYIECLLKFETVLTAQIFLKIFEQCSPLSKYLQTSGMDLLTAYRLGMGTEDGLKKCVRDFGGVMEAADWFVEWANSELLDKEEIEVEITLPE</sequence>